<dbReference type="SMART" id="SM00028">
    <property type="entry name" value="TPR"/>
    <property type="match status" value="5"/>
</dbReference>
<proteinExistence type="inferred from homology"/>
<organism evidence="8 9">
    <name type="scientific">Clostridium acidisoli DSM 12555</name>
    <dbReference type="NCBI Taxonomy" id="1121291"/>
    <lineage>
        <taxon>Bacteria</taxon>
        <taxon>Bacillati</taxon>
        <taxon>Bacillota</taxon>
        <taxon>Clostridia</taxon>
        <taxon>Eubacteriales</taxon>
        <taxon>Clostridiaceae</taxon>
        <taxon>Clostridium</taxon>
    </lineage>
</organism>
<dbReference type="Pfam" id="PF13181">
    <property type="entry name" value="TPR_8"/>
    <property type="match status" value="4"/>
</dbReference>
<feature type="repeat" description="TPR" evidence="6">
    <location>
        <begin position="134"/>
        <end position="167"/>
    </location>
</feature>
<protein>
    <submittedName>
        <fullName evidence="8">Tetratricopeptide repeat-containing protein</fullName>
    </submittedName>
</protein>
<evidence type="ECO:0000256" key="1">
    <source>
        <dbReference type="ARBA" id="ARBA00004496"/>
    </source>
</evidence>
<keyword evidence="9" id="KW-1185">Reference proteome</keyword>
<dbReference type="SMART" id="SM00530">
    <property type="entry name" value="HTH_XRE"/>
    <property type="match status" value="1"/>
</dbReference>
<feature type="repeat" description="TPR" evidence="6">
    <location>
        <begin position="293"/>
        <end position="326"/>
    </location>
</feature>
<dbReference type="SUPFAM" id="SSF48452">
    <property type="entry name" value="TPR-like"/>
    <property type="match status" value="2"/>
</dbReference>
<evidence type="ECO:0000256" key="4">
    <source>
        <dbReference type="ARBA" id="ARBA00022803"/>
    </source>
</evidence>
<comment type="subcellular location">
    <subcellularLocation>
        <location evidence="1">Cytoplasm</location>
    </subcellularLocation>
</comment>
<keyword evidence="3" id="KW-0677">Repeat</keyword>
<evidence type="ECO:0000256" key="6">
    <source>
        <dbReference type="PROSITE-ProRule" id="PRU00339"/>
    </source>
</evidence>
<evidence type="ECO:0000256" key="2">
    <source>
        <dbReference type="ARBA" id="ARBA00022490"/>
    </source>
</evidence>
<sequence>MIYNLHIIQIFENKGDVMKFLTTGEKLKRLRTQLGLKQDDLKSENVTRGLISMMETDKRDVTYSTAVKLAEKFNEKAEELDIIVNVDEAYLMRSPKEDAELYCFRKLKNPEIEKISIDGIFKIANEYDLVEVKAEAYCKLGEIYFKEKEFEIACDIYKKAREIYIDIRKNEKLGHVYWKLGVFNADGLKYEAAIEYYQLSQYYCTLYKDVKTKKLCLYSLAMCYRRLNKIELALETIEKFLSVSDEKEDFRLYFFACNTKATCYNTKGKYDKAIDIYKDLLLKISDDKNVFLGYIYNNLGLNYSAKNDFKQSMKYFEMAAKFKNEFSKSNLSHTLIEKSEVLLKQNLIDDAIKSIKLGLEYAKEYKDLEYLLKGNYLLMDIYDKLNDNEKLEKVYINIIELLKLTKNTKELKDLYNELALKYLRQNKAEICEQYLLLSKNLK</sequence>
<reference evidence="8 9" key="1">
    <citation type="submission" date="2017-04" db="EMBL/GenBank/DDBJ databases">
        <authorList>
            <person name="Afonso C.L."/>
            <person name="Miller P.J."/>
            <person name="Scott M.A."/>
            <person name="Spackman E."/>
            <person name="Goraichik I."/>
            <person name="Dimitrov K.M."/>
            <person name="Suarez D.L."/>
            <person name="Swayne D.E."/>
        </authorList>
    </citation>
    <scope>NUCLEOTIDE SEQUENCE [LARGE SCALE GENOMIC DNA]</scope>
    <source>
        <strain evidence="8 9">DSM 12555</strain>
    </source>
</reference>
<dbReference type="CDD" id="cd00093">
    <property type="entry name" value="HTH_XRE"/>
    <property type="match status" value="1"/>
</dbReference>
<dbReference type="InterPro" id="IPR001387">
    <property type="entry name" value="Cro/C1-type_HTH"/>
</dbReference>
<dbReference type="EMBL" id="FWXH01000002">
    <property type="protein sequence ID" value="SMC17468.1"/>
    <property type="molecule type" value="Genomic_DNA"/>
</dbReference>
<dbReference type="Gene3D" id="1.25.40.10">
    <property type="entry name" value="Tetratricopeptide repeat domain"/>
    <property type="match status" value="2"/>
</dbReference>
<comment type="similarity">
    <text evidence="5">Belongs to the Rap family.</text>
</comment>
<dbReference type="SUPFAM" id="SSF47413">
    <property type="entry name" value="lambda repressor-like DNA-binding domains"/>
    <property type="match status" value="1"/>
</dbReference>
<name>A0A1W1X163_9CLOT</name>
<dbReference type="STRING" id="1121291.SAMN02745134_00338"/>
<dbReference type="AlphaFoldDB" id="A0A1W1X163"/>
<dbReference type="PANTHER" id="PTHR46630">
    <property type="entry name" value="TETRATRICOPEPTIDE REPEAT PROTEIN 29"/>
    <property type="match status" value="1"/>
</dbReference>
<dbReference type="InterPro" id="IPR019734">
    <property type="entry name" value="TPR_rpt"/>
</dbReference>
<gene>
    <name evidence="8" type="ORF">SAMN02745134_00338</name>
</gene>
<dbReference type="Gene3D" id="1.10.260.40">
    <property type="entry name" value="lambda repressor-like DNA-binding domains"/>
    <property type="match status" value="1"/>
</dbReference>
<evidence type="ECO:0000313" key="8">
    <source>
        <dbReference type="EMBL" id="SMC17468.1"/>
    </source>
</evidence>
<dbReference type="InterPro" id="IPR051476">
    <property type="entry name" value="Bac_ResReg_Asp_Phosphatase"/>
</dbReference>
<dbReference type="Proteomes" id="UP000192468">
    <property type="component" value="Unassembled WGS sequence"/>
</dbReference>
<accession>A0A1W1X163</accession>
<dbReference type="GO" id="GO:0005737">
    <property type="term" value="C:cytoplasm"/>
    <property type="evidence" value="ECO:0007669"/>
    <property type="project" value="UniProtKB-SubCell"/>
</dbReference>
<evidence type="ECO:0000256" key="3">
    <source>
        <dbReference type="ARBA" id="ARBA00022737"/>
    </source>
</evidence>
<evidence type="ECO:0000313" key="9">
    <source>
        <dbReference type="Proteomes" id="UP000192468"/>
    </source>
</evidence>
<keyword evidence="4 6" id="KW-0802">TPR repeat</keyword>
<dbReference type="InterPro" id="IPR010982">
    <property type="entry name" value="Lambda_DNA-bd_dom_sf"/>
</dbReference>
<dbReference type="InterPro" id="IPR011990">
    <property type="entry name" value="TPR-like_helical_dom_sf"/>
</dbReference>
<dbReference type="PROSITE" id="PS50005">
    <property type="entry name" value="TPR"/>
    <property type="match status" value="2"/>
</dbReference>
<dbReference type="OrthoDB" id="5516148at2"/>
<evidence type="ECO:0000256" key="5">
    <source>
        <dbReference type="ARBA" id="ARBA00038253"/>
    </source>
</evidence>
<dbReference type="Pfam" id="PF12844">
    <property type="entry name" value="HTH_19"/>
    <property type="match status" value="1"/>
</dbReference>
<dbReference type="PROSITE" id="PS50943">
    <property type="entry name" value="HTH_CROC1"/>
    <property type="match status" value="1"/>
</dbReference>
<keyword evidence="2" id="KW-0963">Cytoplasm</keyword>
<feature type="domain" description="HTH cro/C1-type" evidence="7">
    <location>
        <begin position="27"/>
        <end position="80"/>
    </location>
</feature>
<evidence type="ECO:0000259" key="7">
    <source>
        <dbReference type="PROSITE" id="PS50943"/>
    </source>
</evidence>
<dbReference type="PANTHER" id="PTHR46630:SF1">
    <property type="entry name" value="TETRATRICOPEPTIDE REPEAT PROTEIN 29"/>
    <property type="match status" value="1"/>
</dbReference>
<dbReference type="GO" id="GO:0003677">
    <property type="term" value="F:DNA binding"/>
    <property type="evidence" value="ECO:0007669"/>
    <property type="project" value="InterPro"/>
</dbReference>